<dbReference type="EMBL" id="CM040989">
    <property type="protein sequence ID" value="MCJ8740647.1"/>
    <property type="molecule type" value="Genomic_DNA"/>
</dbReference>
<keyword evidence="2" id="KW-1185">Reference proteome</keyword>
<protein>
    <submittedName>
        <fullName evidence="1">Uncharacterized protein</fullName>
    </submittedName>
</protein>
<accession>A0ACC5YZA8</accession>
<evidence type="ECO:0000313" key="1">
    <source>
        <dbReference type="EMBL" id="MCJ8740647.1"/>
    </source>
</evidence>
<sequence length="154" mass="17571">MRVKAVSKEMGSMSPTSAYTSSFHCFQTGFCLVLSVFSVLFCVVITLRTSHLEHRMQFLESERLSVLSSAHPSLQANLSLWDAIEKLVHKRLMEEAPKLRTRREVGQECSCPPGKSLLLVPLFRNILDHHAPTGQSDLSQARRVYNEFRYVFSR</sequence>
<evidence type="ECO:0000313" key="2">
    <source>
        <dbReference type="Proteomes" id="UP000830395"/>
    </source>
</evidence>
<dbReference type="Proteomes" id="UP000830395">
    <property type="component" value="Chromosome 15"/>
</dbReference>
<reference evidence="1" key="1">
    <citation type="submission" date="2020-02" db="EMBL/GenBank/DDBJ databases">
        <title>Genome sequencing of the panga catfish, Pangasius djambal.</title>
        <authorList>
            <person name="Wen M."/>
            <person name="Zahm M."/>
            <person name="Roques C."/>
            <person name="Cabau C."/>
            <person name="Klopp C."/>
            <person name="Donnadieu C."/>
            <person name="Jouanno E."/>
            <person name="Avarre J.-C."/>
            <person name="Campet M."/>
            <person name="Ha T."/>
            <person name="Dugue R."/>
            <person name="Lampietro C."/>
            <person name="Louis A."/>
            <person name="Herpin A."/>
            <person name="Echchiki A."/>
            <person name="Berthelot C."/>
            <person name="Parey E."/>
            <person name="Roest-Crollius H."/>
            <person name="Braasch I."/>
            <person name="Postlethwait J.H."/>
            <person name="Bobe J."/>
            <person name="Montfort J."/>
            <person name="Bouchez O."/>
            <person name="Begum T."/>
            <person name="Schartl M."/>
            <person name="Gustiano R."/>
            <person name="Guiguen Y."/>
        </authorList>
    </citation>
    <scope>NUCLEOTIDE SEQUENCE</scope>
    <source>
        <strain evidence="1">Pdj_M5554</strain>
    </source>
</reference>
<organism evidence="1 2">
    <name type="scientific">Pangasius djambal</name>
    <dbReference type="NCBI Taxonomy" id="1691987"/>
    <lineage>
        <taxon>Eukaryota</taxon>
        <taxon>Metazoa</taxon>
        <taxon>Chordata</taxon>
        <taxon>Craniata</taxon>
        <taxon>Vertebrata</taxon>
        <taxon>Euteleostomi</taxon>
        <taxon>Actinopterygii</taxon>
        <taxon>Neopterygii</taxon>
        <taxon>Teleostei</taxon>
        <taxon>Ostariophysi</taxon>
        <taxon>Siluriformes</taxon>
        <taxon>Pangasiidae</taxon>
        <taxon>Pangasius</taxon>
    </lineage>
</organism>
<comment type="caution">
    <text evidence="1">The sequence shown here is derived from an EMBL/GenBank/DDBJ whole genome shotgun (WGS) entry which is preliminary data.</text>
</comment>
<proteinExistence type="predicted"/>
<gene>
    <name evidence="1" type="ORF">PDJAM_G00061350</name>
</gene>
<name>A0ACC5YZA8_9TELE</name>